<dbReference type="Pfam" id="PF07127">
    <property type="entry name" value="Nodulin_late"/>
    <property type="match status" value="1"/>
</dbReference>
<keyword evidence="1" id="KW-0732">Signal</keyword>
<evidence type="ECO:0000259" key="2">
    <source>
        <dbReference type="Pfam" id="PF07127"/>
    </source>
</evidence>
<feature type="domain" description="Late nodulin" evidence="2">
    <location>
        <begin position="1"/>
        <end position="56"/>
    </location>
</feature>
<feature type="signal peptide" evidence="1">
    <location>
        <begin position="1"/>
        <end position="24"/>
    </location>
</feature>
<reference evidence="3" key="1">
    <citation type="journal article" date="2020" name="Mol. Cell">
        <title>Proteome analysis reveals a significant host-specific response in Rhizobium leguminosarum bv viciae endosymbiotic cells.</title>
        <authorList>
            <person name="Duran D."/>
            <person name="Albareda M."/>
            <person name="Marina A."/>
            <person name="Garcia C."/>
            <person name="Ruiz-Argueso T."/>
            <person name="Palacios J."/>
        </authorList>
    </citation>
    <scope>NUCLEOTIDE SEQUENCE</scope>
    <source>
        <tissue evidence="3">Root nodules</tissue>
    </source>
</reference>
<feature type="chain" id="PRO_5031361637" evidence="1">
    <location>
        <begin position="25"/>
        <end position="60"/>
    </location>
</feature>
<accession>A0A7T8DV67</accession>
<sequence length="60" mass="6874">MTKILKFVYAIIILLSLFLVPSNADEGSKCNYFYDCITHCLIRHPKPIPICLNGECFCIH</sequence>
<dbReference type="EMBL" id="MT371157">
    <property type="protein sequence ID" value="QQO74675.1"/>
    <property type="molecule type" value="mRNA"/>
</dbReference>
<evidence type="ECO:0000313" key="3">
    <source>
        <dbReference type="EMBL" id="QQO74675.1"/>
    </source>
</evidence>
<protein>
    <submittedName>
        <fullName evidence="3">Nodule-specific cysteine-rich peptide L07</fullName>
    </submittedName>
</protein>
<dbReference type="GO" id="GO:0046872">
    <property type="term" value="F:metal ion binding"/>
    <property type="evidence" value="ECO:0007669"/>
    <property type="project" value="InterPro"/>
</dbReference>
<proteinExistence type="evidence at transcript level"/>
<dbReference type="InterPro" id="IPR009810">
    <property type="entry name" value="Nodulin_late_dom"/>
</dbReference>
<organism evidence="3">
    <name type="scientific">Lens culinaris</name>
    <name type="common">Lentil</name>
    <name type="synonym">Cicer lens</name>
    <dbReference type="NCBI Taxonomy" id="3864"/>
    <lineage>
        <taxon>Eukaryota</taxon>
        <taxon>Viridiplantae</taxon>
        <taxon>Streptophyta</taxon>
        <taxon>Embryophyta</taxon>
        <taxon>Tracheophyta</taxon>
        <taxon>Spermatophyta</taxon>
        <taxon>Magnoliopsida</taxon>
        <taxon>eudicotyledons</taxon>
        <taxon>Gunneridae</taxon>
        <taxon>Pentapetalae</taxon>
        <taxon>rosids</taxon>
        <taxon>fabids</taxon>
        <taxon>Fabales</taxon>
        <taxon>Fabaceae</taxon>
        <taxon>Papilionoideae</taxon>
        <taxon>50 kb inversion clade</taxon>
        <taxon>NPAAA clade</taxon>
        <taxon>Hologalegina</taxon>
        <taxon>IRL clade</taxon>
        <taxon>Fabeae</taxon>
        <taxon>Lens</taxon>
    </lineage>
</organism>
<name>A0A7T8DV67_LENCU</name>
<dbReference type="AlphaFoldDB" id="A0A7T8DV67"/>
<evidence type="ECO:0000256" key="1">
    <source>
        <dbReference type="SAM" id="SignalP"/>
    </source>
</evidence>